<proteinExistence type="predicted"/>
<name>A0ABW0QNU1_9GAMM</name>
<protein>
    <submittedName>
        <fullName evidence="1">Uncharacterized protein</fullName>
    </submittedName>
</protein>
<dbReference type="EMBL" id="JBHSNF010000002">
    <property type="protein sequence ID" value="MFC5526241.1"/>
    <property type="molecule type" value="Genomic_DNA"/>
</dbReference>
<dbReference type="Proteomes" id="UP001596114">
    <property type="component" value="Unassembled WGS sequence"/>
</dbReference>
<accession>A0ABW0QNU1</accession>
<sequence>MMREVALFHHASKTLILVDLVENVTAATPNTNGLLRFLFRMIGMWNTPGPAPEYRLGWGDKALVRQCLMRILQWDFERVILSHGDLITRDARQVIAHAWRKILGRAFRAALASSG</sequence>
<organism evidence="1 2">
    <name type="scientific">Rhodanobacter ginsengisoli</name>
    <dbReference type="NCBI Taxonomy" id="418646"/>
    <lineage>
        <taxon>Bacteria</taxon>
        <taxon>Pseudomonadati</taxon>
        <taxon>Pseudomonadota</taxon>
        <taxon>Gammaproteobacteria</taxon>
        <taxon>Lysobacterales</taxon>
        <taxon>Rhodanobacteraceae</taxon>
        <taxon>Rhodanobacter</taxon>
    </lineage>
</organism>
<evidence type="ECO:0000313" key="1">
    <source>
        <dbReference type="EMBL" id="MFC5526241.1"/>
    </source>
</evidence>
<evidence type="ECO:0000313" key="2">
    <source>
        <dbReference type="Proteomes" id="UP001596114"/>
    </source>
</evidence>
<reference evidence="2" key="1">
    <citation type="journal article" date="2019" name="Int. J. Syst. Evol. Microbiol.">
        <title>The Global Catalogue of Microorganisms (GCM) 10K type strain sequencing project: providing services to taxonomists for standard genome sequencing and annotation.</title>
        <authorList>
            <consortium name="The Broad Institute Genomics Platform"/>
            <consortium name="The Broad Institute Genome Sequencing Center for Infectious Disease"/>
            <person name="Wu L."/>
            <person name="Ma J."/>
        </authorList>
    </citation>
    <scope>NUCLEOTIDE SEQUENCE [LARGE SCALE GENOMIC DNA]</scope>
    <source>
        <strain evidence="2">CGMCC 1.16619</strain>
    </source>
</reference>
<gene>
    <name evidence="1" type="ORF">ACFPPA_10855</name>
</gene>
<keyword evidence="2" id="KW-1185">Reference proteome</keyword>
<comment type="caution">
    <text evidence="1">The sequence shown here is derived from an EMBL/GenBank/DDBJ whole genome shotgun (WGS) entry which is preliminary data.</text>
</comment>